<protein>
    <submittedName>
        <fullName evidence="1">Uncharacterized protein</fullName>
    </submittedName>
</protein>
<evidence type="ECO:0000313" key="2">
    <source>
        <dbReference type="Proteomes" id="UP001614338"/>
    </source>
</evidence>
<comment type="caution">
    <text evidence="1">The sequence shown here is derived from an EMBL/GenBank/DDBJ whole genome shotgun (WGS) entry which is preliminary data.</text>
</comment>
<reference evidence="1 2" key="1">
    <citation type="submission" date="2024-10" db="EMBL/GenBank/DDBJ databases">
        <title>The Natural Products Discovery Center: Release of the First 8490 Sequenced Strains for Exploring Actinobacteria Biosynthetic Diversity.</title>
        <authorList>
            <person name="Kalkreuter E."/>
            <person name="Kautsar S.A."/>
            <person name="Yang D."/>
            <person name="Bader C.D."/>
            <person name="Teijaro C.N."/>
            <person name="Fluegel L."/>
            <person name="Davis C.M."/>
            <person name="Simpson J.R."/>
            <person name="Lauterbach L."/>
            <person name="Steele A.D."/>
            <person name="Gui C."/>
            <person name="Meng S."/>
            <person name="Li G."/>
            <person name="Viehrig K."/>
            <person name="Ye F."/>
            <person name="Su P."/>
            <person name="Kiefer A.F."/>
            <person name="Nichols A."/>
            <person name="Cepeda A.J."/>
            <person name="Yan W."/>
            <person name="Fan B."/>
            <person name="Jiang Y."/>
            <person name="Adhikari A."/>
            <person name="Zheng C.-J."/>
            <person name="Schuster L."/>
            <person name="Cowan T.M."/>
            <person name="Smanski M.J."/>
            <person name="Chevrette M.G."/>
            <person name="De Carvalho L.P.S."/>
            <person name="Shen B."/>
        </authorList>
    </citation>
    <scope>NUCLEOTIDE SEQUENCE [LARGE SCALE GENOMIC DNA]</scope>
    <source>
        <strain evidence="1 2">NPDC077409</strain>
    </source>
</reference>
<accession>A0ABW8BVR6</accession>
<evidence type="ECO:0000313" key="1">
    <source>
        <dbReference type="EMBL" id="MFI8751320.1"/>
    </source>
</evidence>
<gene>
    <name evidence="1" type="ORF">ACIGG6_15140</name>
</gene>
<proteinExistence type="predicted"/>
<dbReference type="EMBL" id="JBITWC010000026">
    <property type="protein sequence ID" value="MFI8751320.1"/>
    <property type="molecule type" value="Genomic_DNA"/>
</dbReference>
<organism evidence="1 2">
    <name type="scientific">Vreelandella lionensis</name>
    <dbReference type="NCBI Taxonomy" id="1144478"/>
    <lineage>
        <taxon>Bacteria</taxon>
        <taxon>Pseudomonadati</taxon>
        <taxon>Pseudomonadota</taxon>
        <taxon>Gammaproteobacteria</taxon>
        <taxon>Oceanospirillales</taxon>
        <taxon>Halomonadaceae</taxon>
        <taxon>Vreelandella</taxon>
    </lineage>
</organism>
<sequence length="151" mass="16474">MVSADETADMVGTLGEDEYAWFVLRQGDDSNASFMELGDQLKIEVTGFIDPVEWDAQQALAMSLTLENEKLMEASVVQFMGETAMPPLYTSEGGDITVTLSHVEQTGRDLHVVGHIEGQLALQHTLESPPSASEGVPLSVRFDITAQKVEF</sequence>
<dbReference type="Proteomes" id="UP001614338">
    <property type="component" value="Unassembled WGS sequence"/>
</dbReference>
<keyword evidence="2" id="KW-1185">Reference proteome</keyword>
<name>A0ABW8BVR6_9GAMM</name>
<dbReference type="RefSeq" id="WP_399845499.1">
    <property type="nucleotide sequence ID" value="NZ_JBITWC010000026.1"/>
</dbReference>